<proteinExistence type="predicted"/>
<dbReference type="EMBL" id="BGZK01000382">
    <property type="protein sequence ID" value="GBP40511.1"/>
    <property type="molecule type" value="Genomic_DNA"/>
</dbReference>
<dbReference type="Proteomes" id="UP000299102">
    <property type="component" value="Unassembled WGS sequence"/>
</dbReference>
<evidence type="ECO:0000313" key="2">
    <source>
        <dbReference type="EMBL" id="GBP40511.1"/>
    </source>
</evidence>
<evidence type="ECO:0000256" key="1">
    <source>
        <dbReference type="SAM" id="MobiDB-lite"/>
    </source>
</evidence>
<reference evidence="2 3" key="1">
    <citation type="journal article" date="2019" name="Commun. Biol.">
        <title>The bagworm genome reveals a unique fibroin gene that provides high tensile strength.</title>
        <authorList>
            <person name="Kono N."/>
            <person name="Nakamura H."/>
            <person name="Ohtoshi R."/>
            <person name="Tomita M."/>
            <person name="Numata K."/>
            <person name="Arakawa K."/>
        </authorList>
    </citation>
    <scope>NUCLEOTIDE SEQUENCE [LARGE SCALE GENOMIC DNA]</scope>
</reference>
<sequence>MGLGMGCQEVGEGARDASPFTPPAVYPITRQVTLPSLFTDFTRDQSSSYLPSKRVKLTRRPSISRHPPPAPAPAARRPPERPSAAGAARP</sequence>
<protein>
    <submittedName>
        <fullName evidence="2">Uncharacterized protein</fullName>
    </submittedName>
</protein>
<feature type="region of interest" description="Disordered" evidence="1">
    <location>
        <begin position="43"/>
        <end position="90"/>
    </location>
</feature>
<feature type="compositionally biased region" description="Basic residues" evidence="1">
    <location>
        <begin position="53"/>
        <end position="63"/>
    </location>
</feature>
<gene>
    <name evidence="2" type="ORF">EVAR_30570_1</name>
</gene>
<dbReference type="AlphaFoldDB" id="A0A4C1VPB9"/>
<comment type="caution">
    <text evidence="2">The sequence shown here is derived from an EMBL/GenBank/DDBJ whole genome shotgun (WGS) entry which is preliminary data.</text>
</comment>
<keyword evidence="3" id="KW-1185">Reference proteome</keyword>
<evidence type="ECO:0000313" key="3">
    <source>
        <dbReference type="Proteomes" id="UP000299102"/>
    </source>
</evidence>
<accession>A0A4C1VPB9</accession>
<organism evidence="2 3">
    <name type="scientific">Eumeta variegata</name>
    <name type="common">Bagworm moth</name>
    <name type="synonym">Eumeta japonica</name>
    <dbReference type="NCBI Taxonomy" id="151549"/>
    <lineage>
        <taxon>Eukaryota</taxon>
        <taxon>Metazoa</taxon>
        <taxon>Ecdysozoa</taxon>
        <taxon>Arthropoda</taxon>
        <taxon>Hexapoda</taxon>
        <taxon>Insecta</taxon>
        <taxon>Pterygota</taxon>
        <taxon>Neoptera</taxon>
        <taxon>Endopterygota</taxon>
        <taxon>Lepidoptera</taxon>
        <taxon>Glossata</taxon>
        <taxon>Ditrysia</taxon>
        <taxon>Tineoidea</taxon>
        <taxon>Psychidae</taxon>
        <taxon>Oiketicinae</taxon>
        <taxon>Eumeta</taxon>
    </lineage>
</organism>
<name>A0A4C1VPB9_EUMVA</name>
<feature type="region of interest" description="Disordered" evidence="1">
    <location>
        <begin position="1"/>
        <end position="23"/>
    </location>
</feature>